<keyword evidence="4" id="KW-0862">Zinc</keyword>
<dbReference type="EMBL" id="FNDU01000003">
    <property type="protein sequence ID" value="SDH88020.1"/>
    <property type="molecule type" value="Genomic_DNA"/>
</dbReference>
<dbReference type="InterPro" id="IPR001148">
    <property type="entry name" value="CA_dom"/>
</dbReference>
<dbReference type="OrthoDB" id="5327615at2"/>
<reference evidence="9 10" key="1">
    <citation type="submission" date="2016-10" db="EMBL/GenBank/DDBJ databases">
        <authorList>
            <person name="de Groot N.N."/>
        </authorList>
    </citation>
    <scope>NUCLEOTIDE SEQUENCE [LARGE SCALE GENOMIC DNA]</scope>
    <source>
        <strain evidence="10">P4B,CCM 7963,CECT 7998,DSM 25260,IBRC-M 10614,KCTC 13821</strain>
    </source>
</reference>
<dbReference type="CDD" id="cd03124">
    <property type="entry name" value="alpha_CA_prokaryotic_like"/>
    <property type="match status" value="1"/>
</dbReference>
<evidence type="ECO:0000256" key="5">
    <source>
        <dbReference type="ARBA" id="ARBA00023239"/>
    </source>
</evidence>
<sequence>MSNKLIYPFLTASLIFPIGGCQEGSKETNTPNEEEGQDRSGEWSYKGDTGPEHWGDLDPDYAACVDGSEQSPINIEFSQVTEDDQNIESMKIDYNPASFTLVNNGHTVQAESPSEMNRLVIDENEYELSQFHFHTPSEHQFNGEKYDMELHLVHEDKNGKLAVIGVMLQEGEEHEELSEAWENLPASENAKDIAMDEPIDLQALLPEDQNSFHYNGSLTTPPCTEEVHWIIFEQPMEMSNEQIQGFQQIFPDNHRPVQERNDREILKN</sequence>
<keyword evidence="5" id="KW-0456">Lyase</keyword>
<dbReference type="PANTHER" id="PTHR18952:SF265">
    <property type="entry name" value="CARBONIC ANHYDRASE"/>
    <property type="match status" value="1"/>
</dbReference>
<protein>
    <recommendedName>
        <fullName evidence="2">carbonic anhydrase</fullName>
        <ecNumber evidence="2">4.2.1.1</ecNumber>
    </recommendedName>
</protein>
<dbReference type="Pfam" id="PF00194">
    <property type="entry name" value="Carb_anhydrase"/>
    <property type="match status" value="1"/>
</dbReference>
<evidence type="ECO:0000313" key="9">
    <source>
        <dbReference type="EMBL" id="SDH88020.1"/>
    </source>
</evidence>
<dbReference type="GO" id="GO:0004089">
    <property type="term" value="F:carbonate dehydratase activity"/>
    <property type="evidence" value="ECO:0007669"/>
    <property type="project" value="UniProtKB-EC"/>
</dbReference>
<evidence type="ECO:0000256" key="6">
    <source>
        <dbReference type="ARBA" id="ARBA00048348"/>
    </source>
</evidence>
<proteinExistence type="inferred from homology"/>
<evidence type="ECO:0000256" key="1">
    <source>
        <dbReference type="ARBA" id="ARBA00010718"/>
    </source>
</evidence>
<evidence type="ECO:0000313" key="10">
    <source>
        <dbReference type="Proteomes" id="UP000199017"/>
    </source>
</evidence>
<evidence type="ECO:0000256" key="3">
    <source>
        <dbReference type="ARBA" id="ARBA00022723"/>
    </source>
</evidence>
<evidence type="ECO:0000256" key="4">
    <source>
        <dbReference type="ARBA" id="ARBA00022833"/>
    </source>
</evidence>
<keyword evidence="3" id="KW-0479">Metal-binding</keyword>
<evidence type="ECO:0000256" key="2">
    <source>
        <dbReference type="ARBA" id="ARBA00012925"/>
    </source>
</evidence>
<dbReference type="InterPro" id="IPR023561">
    <property type="entry name" value="Carbonic_anhydrase_a-class"/>
</dbReference>
<dbReference type="AlphaFoldDB" id="A0A1G8G137"/>
<gene>
    <name evidence="9" type="ORF">SAMN05216352_103174</name>
</gene>
<keyword evidence="10" id="KW-1185">Reference proteome</keyword>
<dbReference type="SUPFAM" id="SSF51069">
    <property type="entry name" value="Carbonic anhydrase"/>
    <property type="match status" value="1"/>
</dbReference>
<comment type="similarity">
    <text evidence="1">Belongs to the alpha-carbonic anhydrase family.</text>
</comment>
<accession>A0A1G8G137</accession>
<dbReference type="STRING" id="930129.SAMN05216352_103174"/>
<dbReference type="SMART" id="SM01057">
    <property type="entry name" value="Carb_anhydrase"/>
    <property type="match status" value="1"/>
</dbReference>
<dbReference type="PANTHER" id="PTHR18952">
    <property type="entry name" value="CARBONIC ANHYDRASE"/>
    <property type="match status" value="1"/>
</dbReference>
<dbReference type="InterPro" id="IPR036398">
    <property type="entry name" value="CA_dom_sf"/>
</dbReference>
<dbReference type="Gene3D" id="3.10.200.10">
    <property type="entry name" value="Alpha carbonic anhydrase"/>
    <property type="match status" value="1"/>
</dbReference>
<dbReference type="InterPro" id="IPR041891">
    <property type="entry name" value="Alpha_CA_prokaryot-like"/>
</dbReference>
<evidence type="ECO:0000256" key="7">
    <source>
        <dbReference type="SAM" id="MobiDB-lite"/>
    </source>
</evidence>
<feature type="region of interest" description="Disordered" evidence="7">
    <location>
        <begin position="22"/>
        <end position="56"/>
    </location>
</feature>
<comment type="catalytic activity">
    <reaction evidence="6">
        <text>hydrogencarbonate + H(+) = CO2 + H2O</text>
        <dbReference type="Rhea" id="RHEA:10748"/>
        <dbReference type="ChEBI" id="CHEBI:15377"/>
        <dbReference type="ChEBI" id="CHEBI:15378"/>
        <dbReference type="ChEBI" id="CHEBI:16526"/>
        <dbReference type="ChEBI" id="CHEBI:17544"/>
        <dbReference type="EC" id="4.2.1.1"/>
    </reaction>
</comment>
<evidence type="ECO:0000259" key="8">
    <source>
        <dbReference type="PROSITE" id="PS51144"/>
    </source>
</evidence>
<dbReference type="PROSITE" id="PS51144">
    <property type="entry name" value="ALPHA_CA_2"/>
    <property type="match status" value="1"/>
</dbReference>
<name>A0A1G8G137_9BACI</name>
<dbReference type="GO" id="GO:0008270">
    <property type="term" value="F:zinc ion binding"/>
    <property type="evidence" value="ECO:0007669"/>
    <property type="project" value="InterPro"/>
</dbReference>
<dbReference type="Proteomes" id="UP000199017">
    <property type="component" value="Unassembled WGS sequence"/>
</dbReference>
<dbReference type="EC" id="4.2.1.1" evidence="2"/>
<organism evidence="9 10">
    <name type="scientific">Alteribacillus bidgolensis</name>
    <dbReference type="NCBI Taxonomy" id="930129"/>
    <lineage>
        <taxon>Bacteria</taxon>
        <taxon>Bacillati</taxon>
        <taxon>Bacillota</taxon>
        <taxon>Bacilli</taxon>
        <taxon>Bacillales</taxon>
        <taxon>Bacillaceae</taxon>
        <taxon>Alteribacillus</taxon>
    </lineage>
</organism>
<feature type="domain" description="Alpha-carbonic anhydrase" evidence="8">
    <location>
        <begin position="41"/>
        <end position="268"/>
    </location>
</feature>
<dbReference type="RefSeq" id="WP_091582576.1">
    <property type="nucleotide sequence ID" value="NZ_FNDU01000003.1"/>
</dbReference>